<sequence length="426" mass="45848">MTLGIAVMLSAAAVNCGSDGGQADEPGAAGPVEEPDEPVTITFSSWVGSEEGMQRLYEKFQEEHPNITVEFHDVPAEQARQKLTTQIAGGNPPDVAYVDASDVVTFASRDALVNLDGYLEHSDAIVPDDYVEAFRAFASYEDSFYGLPFDGESTGLFYRTDLFDEAGIEGPPTTWEQFQDAAETLTKPGEQQYGYQIFAPEAAYYWYPWLWQAGGELLSEDGSTVEFNSDAGKAAAELYAGLADVSAPDHLNSNSYDGRIAFANGQVAMYMAGAWFAGVLDEEFPDISDKWATAPLPEGDAGCATTIAGDALVIFAGTENADAAWTWIEFLGHPDNVAEWTFESEGTLLPPYQSLLDSPELIEAKPVLEGFAEAMTCGKGNVIHNPKWAEVEETLNEELGKAIYGEKTGAEAVDAAAEAANQILAE</sequence>
<accession>A0A6N9YLN4</accession>
<dbReference type="Gene3D" id="3.40.190.10">
    <property type="entry name" value="Periplasmic binding protein-like II"/>
    <property type="match status" value="2"/>
</dbReference>
<evidence type="ECO:0000313" key="1">
    <source>
        <dbReference type="EMBL" id="NED95875.1"/>
    </source>
</evidence>
<gene>
    <name evidence="1" type="ORF">G1H11_11185</name>
</gene>
<dbReference type="AlphaFoldDB" id="A0A6N9YLN4"/>
<dbReference type="PANTHER" id="PTHR43649">
    <property type="entry name" value="ARABINOSE-BINDING PROTEIN-RELATED"/>
    <property type="match status" value="1"/>
</dbReference>
<dbReference type="Pfam" id="PF01547">
    <property type="entry name" value="SBP_bac_1"/>
    <property type="match status" value="1"/>
</dbReference>
<dbReference type="Proteomes" id="UP000469185">
    <property type="component" value="Unassembled WGS sequence"/>
</dbReference>
<dbReference type="SUPFAM" id="SSF53850">
    <property type="entry name" value="Periplasmic binding protein-like II"/>
    <property type="match status" value="1"/>
</dbReference>
<dbReference type="CDD" id="cd13585">
    <property type="entry name" value="PBP2_TMBP_like"/>
    <property type="match status" value="1"/>
</dbReference>
<protein>
    <submittedName>
        <fullName evidence="1">Sugar ABC transporter substrate-binding protein</fullName>
    </submittedName>
</protein>
<dbReference type="RefSeq" id="WP_163818637.1">
    <property type="nucleotide sequence ID" value="NZ_JAAGOB010000005.1"/>
</dbReference>
<organism evidence="1 2">
    <name type="scientific">Phytoactinopolyspora alkaliphila</name>
    <dbReference type="NCBI Taxonomy" id="1783498"/>
    <lineage>
        <taxon>Bacteria</taxon>
        <taxon>Bacillati</taxon>
        <taxon>Actinomycetota</taxon>
        <taxon>Actinomycetes</taxon>
        <taxon>Jiangellales</taxon>
        <taxon>Jiangellaceae</taxon>
        <taxon>Phytoactinopolyspora</taxon>
    </lineage>
</organism>
<reference evidence="1 2" key="1">
    <citation type="submission" date="2020-02" db="EMBL/GenBank/DDBJ databases">
        <authorList>
            <person name="Li X.-J."/>
            <person name="Feng X.-M."/>
        </authorList>
    </citation>
    <scope>NUCLEOTIDE SEQUENCE [LARGE SCALE GENOMIC DNA]</scope>
    <source>
        <strain evidence="1 2">CGMCC 4.7225</strain>
    </source>
</reference>
<dbReference type="PANTHER" id="PTHR43649:SF12">
    <property type="entry name" value="DIACETYLCHITOBIOSE BINDING PROTEIN DASA"/>
    <property type="match status" value="1"/>
</dbReference>
<name>A0A6N9YLN4_9ACTN</name>
<evidence type="ECO:0000313" key="2">
    <source>
        <dbReference type="Proteomes" id="UP000469185"/>
    </source>
</evidence>
<dbReference type="InterPro" id="IPR050490">
    <property type="entry name" value="Bact_solute-bd_prot1"/>
</dbReference>
<comment type="caution">
    <text evidence="1">The sequence shown here is derived from an EMBL/GenBank/DDBJ whole genome shotgun (WGS) entry which is preliminary data.</text>
</comment>
<proteinExistence type="predicted"/>
<dbReference type="InterPro" id="IPR006059">
    <property type="entry name" value="SBP"/>
</dbReference>
<dbReference type="EMBL" id="JAAGOB010000005">
    <property type="protein sequence ID" value="NED95875.1"/>
    <property type="molecule type" value="Genomic_DNA"/>
</dbReference>
<keyword evidence="2" id="KW-1185">Reference proteome</keyword>